<name>A0A937XBP1_UNCEI</name>
<accession>A0A937XBP1</accession>
<dbReference type="PANTHER" id="PTHR13504:SF38">
    <property type="entry name" value="FIDO DOMAIN-CONTAINING PROTEIN"/>
    <property type="match status" value="1"/>
</dbReference>
<keyword evidence="2" id="KW-0067">ATP-binding</keyword>
<feature type="domain" description="Fido" evidence="4">
    <location>
        <begin position="105"/>
        <end position="255"/>
    </location>
</feature>
<evidence type="ECO:0000313" key="6">
    <source>
        <dbReference type="Proteomes" id="UP000748308"/>
    </source>
</evidence>
<dbReference type="AlphaFoldDB" id="A0A937XBP1"/>
<dbReference type="Pfam" id="PF02661">
    <property type="entry name" value="Fic"/>
    <property type="match status" value="1"/>
</dbReference>
<dbReference type="PANTHER" id="PTHR13504">
    <property type="entry name" value="FIDO DOMAIN-CONTAINING PROTEIN DDB_G0283145"/>
    <property type="match status" value="1"/>
</dbReference>
<evidence type="ECO:0000256" key="2">
    <source>
        <dbReference type="PIRSR" id="PIRSR640198-2"/>
    </source>
</evidence>
<dbReference type="InterPro" id="IPR003812">
    <property type="entry name" value="Fido"/>
</dbReference>
<evidence type="ECO:0000313" key="5">
    <source>
        <dbReference type="EMBL" id="MBM3317977.1"/>
    </source>
</evidence>
<feature type="binding site" evidence="2">
    <location>
        <begin position="194"/>
        <end position="201"/>
    </location>
    <ligand>
        <name>ATP</name>
        <dbReference type="ChEBI" id="CHEBI:30616"/>
    </ligand>
</feature>
<keyword evidence="2" id="KW-0547">Nucleotide-binding</keyword>
<dbReference type="InterPro" id="IPR040198">
    <property type="entry name" value="Fido_containing"/>
</dbReference>
<dbReference type="EMBL" id="VGIY01000231">
    <property type="protein sequence ID" value="MBM3317977.1"/>
    <property type="molecule type" value="Genomic_DNA"/>
</dbReference>
<evidence type="ECO:0000256" key="1">
    <source>
        <dbReference type="PIRSR" id="PIRSR640198-1"/>
    </source>
</evidence>
<dbReference type="PROSITE" id="PS51459">
    <property type="entry name" value="FIDO"/>
    <property type="match status" value="1"/>
</dbReference>
<reference evidence="5" key="1">
    <citation type="submission" date="2019-03" db="EMBL/GenBank/DDBJ databases">
        <title>Lake Tanganyika Metagenome-Assembled Genomes (MAGs).</title>
        <authorList>
            <person name="Tran P."/>
        </authorList>
    </citation>
    <scope>NUCLEOTIDE SEQUENCE</scope>
    <source>
        <strain evidence="5">M_DeepCast_400m_m2_100</strain>
    </source>
</reference>
<protein>
    <submittedName>
        <fullName evidence="5">Fic family protein</fullName>
    </submittedName>
</protein>
<sequence length="357" mass="40204">MSFAPRFTISHPITAALTRIERARGFLEAAKLSEDWIRRMGARALVLEAHHTTHIEGTRLTLEQAERLWAGERVPEADPDDARELLNYRGAFEFVSQYLGSGGPITEGLICEIHKRLVEGVRGGAAAPGEYRRVQNYVVNSATKEIVYTPPPAHDVPVLMQELVAWLNGEREVHPVLASGVAQFQLVHIHPFLDGNGRASRLLSTLCLYRAGYDFKRLFTISEYYDRDRPAFYRAIQSVRERDMDLTGWLEYFTEGLATQLSEVQARGERAIRGDVLAREHGLSDRQALALGHVLEHGRLTIQEYQALCPRANRRTLQRDLKAMVDKGLFAERGTGPTDPTRHYRLAEAILGPGNEL</sequence>
<dbReference type="SUPFAM" id="SSF140931">
    <property type="entry name" value="Fic-like"/>
    <property type="match status" value="1"/>
</dbReference>
<dbReference type="Gene3D" id="1.10.3290.10">
    <property type="entry name" value="Fido-like domain"/>
    <property type="match status" value="1"/>
</dbReference>
<feature type="site" description="Important for autoinhibition of adenylyltransferase activity" evidence="3">
    <location>
        <position position="56"/>
    </location>
</feature>
<evidence type="ECO:0000259" key="4">
    <source>
        <dbReference type="PROSITE" id="PS51459"/>
    </source>
</evidence>
<dbReference type="InterPro" id="IPR036597">
    <property type="entry name" value="Fido-like_dom_sf"/>
</dbReference>
<dbReference type="Proteomes" id="UP000748308">
    <property type="component" value="Unassembled WGS sequence"/>
</dbReference>
<dbReference type="GO" id="GO:0005524">
    <property type="term" value="F:ATP binding"/>
    <property type="evidence" value="ECO:0007669"/>
    <property type="project" value="UniProtKB-KW"/>
</dbReference>
<gene>
    <name evidence="5" type="ORF">FJY75_08990</name>
</gene>
<evidence type="ECO:0000256" key="3">
    <source>
        <dbReference type="PIRSR" id="PIRSR640198-3"/>
    </source>
</evidence>
<feature type="active site" evidence="1">
    <location>
        <position position="190"/>
    </location>
</feature>
<organism evidence="5 6">
    <name type="scientific">Eiseniibacteriota bacterium</name>
    <dbReference type="NCBI Taxonomy" id="2212470"/>
    <lineage>
        <taxon>Bacteria</taxon>
        <taxon>Candidatus Eiseniibacteriota</taxon>
    </lineage>
</organism>
<comment type="caution">
    <text evidence="5">The sequence shown here is derived from an EMBL/GenBank/DDBJ whole genome shotgun (WGS) entry which is preliminary data.</text>
</comment>
<proteinExistence type="predicted"/>